<dbReference type="Proteomes" id="UP001597112">
    <property type="component" value="Unassembled WGS sequence"/>
</dbReference>
<gene>
    <name evidence="2" type="ORF">ACFQ21_13860</name>
</gene>
<dbReference type="RefSeq" id="WP_377579816.1">
    <property type="nucleotide sequence ID" value="NZ_JBHTKA010000004.1"/>
</dbReference>
<reference evidence="3" key="1">
    <citation type="journal article" date="2019" name="Int. J. Syst. Evol. Microbiol.">
        <title>The Global Catalogue of Microorganisms (GCM) 10K type strain sequencing project: providing services to taxonomists for standard genome sequencing and annotation.</title>
        <authorList>
            <consortium name="The Broad Institute Genomics Platform"/>
            <consortium name="The Broad Institute Genome Sequencing Center for Infectious Disease"/>
            <person name="Wu L."/>
            <person name="Ma J."/>
        </authorList>
    </citation>
    <scope>NUCLEOTIDE SEQUENCE [LARGE SCALE GENOMIC DNA]</scope>
    <source>
        <strain evidence="3">CCUG 58938</strain>
    </source>
</reference>
<accession>A0ABW3K472</accession>
<organism evidence="2 3">
    <name type="scientific">Ohtaekwangia kribbensis</name>
    <dbReference type="NCBI Taxonomy" id="688913"/>
    <lineage>
        <taxon>Bacteria</taxon>
        <taxon>Pseudomonadati</taxon>
        <taxon>Bacteroidota</taxon>
        <taxon>Cytophagia</taxon>
        <taxon>Cytophagales</taxon>
        <taxon>Fulvivirgaceae</taxon>
        <taxon>Ohtaekwangia</taxon>
    </lineage>
</organism>
<feature type="chain" id="PRO_5045968516" description="Outer membrane protein beta-barrel domain-containing protein" evidence="1">
    <location>
        <begin position="20"/>
        <end position="141"/>
    </location>
</feature>
<keyword evidence="1" id="KW-0732">Signal</keyword>
<name>A0ABW3K472_9BACT</name>
<sequence length="141" mass="15673">MIRKLLTVPLLFIATSSFSQLPKDIIIGLSADLMKTDNNTIFNKAQIGLEGNYFFTRSFTVTGGMEVWTSDGVSLVSGIRWYPVEEAFVRARGLVGENDFSIGGGWTSPINASLKFEAIGDFYFKGEFSIRAGIVYIIRRQ</sequence>
<feature type="signal peptide" evidence="1">
    <location>
        <begin position="1"/>
        <end position="19"/>
    </location>
</feature>
<keyword evidence="3" id="KW-1185">Reference proteome</keyword>
<evidence type="ECO:0000313" key="3">
    <source>
        <dbReference type="Proteomes" id="UP001597112"/>
    </source>
</evidence>
<evidence type="ECO:0000256" key="1">
    <source>
        <dbReference type="SAM" id="SignalP"/>
    </source>
</evidence>
<dbReference type="EMBL" id="JBHTKA010000004">
    <property type="protein sequence ID" value="MFD1000404.1"/>
    <property type="molecule type" value="Genomic_DNA"/>
</dbReference>
<evidence type="ECO:0000313" key="2">
    <source>
        <dbReference type="EMBL" id="MFD1000404.1"/>
    </source>
</evidence>
<protein>
    <recommendedName>
        <fullName evidence="4">Outer membrane protein beta-barrel domain-containing protein</fullName>
    </recommendedName>
</protein>
<evidence type="ECO:0008006" key="4">
    <source>
        <dbReference type="Google" id="ProtNLM"/>
    </source>
</evidence>
<proteinExistence type="predicted"/>
<comment type="caution">
    <text evidence="2">The sequence shown here is derived from an EMBL/GenBank/DDBJ whole genome shotgun (WGS) entry which is preliminary data.</text>
</comment>